<evidence type="ECO:0000256" key="4">
    <source>
        <dbReference type="ARBA" id="ARBA00022475"/>
    </source>
</evidence>
<comment type="similarity">
    <text evidence="12">Belongs to the pannexin family.</text>
</comment>
<comment type="function">
    <text evidence="12">Structural component of the gap junctions.</text>
</comment>
<dbReference type="Proteomes" id="UP000274756">
    <property type="component" value="Unassembled WGS sequence"/>
</dbReference>
<evidence type="ECO:0000256" key="1">
    <source>
        <dbReference type="ARBA" id="ARBA00004610"/>
    </source>
</evidence>
<name>A0A0N4UEU2_DRAME</name>
<keyword evidence="11 12" id="KW-0407">Ion channel</keyword>
<dbReference type="EMBL" id="UYYG01000009">
    <property type="protein sequence ID" value="VDN50883.1"/>
    <property type="molecule type" value="Genomic_DNA"/>
</dbReference>
<evidence type="ECO:0000256" key="5">
    <source>
        <dbReference type="ARBA" id="ARBA00022692"/>
    </source>
</evidence>
<evidence type="ECO:0000256" key="9">
    <source>
        <dbReference type="ARBA" id="ARBA00023065"/>
    </source>
</evidence>
<reference evidence="16" key="1">
    <citation type="submission" date="2017-02" db="UniProtKB">
        <authorList>
            <consortium name="WormBaseParasite"/>
        </authorList>
    </citation>
    <scope>IDENTIFICATION</scope>
</reference>
<proteinExistence type="inferred from homology"/>
<evidence type="ECO:0000256" key="8">
    <source>
        <dbReference type="ARBA" id="ARBA00022989"/>
    </source>
</evidence>
<reference evidence="13 15" key="2">
    <citation type="submission" date="2018-11" db="EMBL/GenBank/DDBJ databases">
        <authorList>
            <consortium name="Pathogen Informatics"/>
        </authorList>
    </citation>
    <scope>NUCLEOTIDE SEQUENCE [LARGE SCALE GENOMIC DNA]</scope>
</reference>
<keyword evidence="7" id="KW-0965">Cell junction</keyword>
<evidence type="ECO:0000313" key="15">
    <source>
        <dbReference type="Proteomes" id="UP000274756"/>
    </source>
</evidence>
<comment type="subcellular location">
    <subcellularLocation>
        <location evidence="1">Cell junction</location>
        <location evidence="1">Gap junction</location>
    </subcellularLocation>
    <subcellularLocation>
        <location evidence="2 12">Cell membrane</location>
        <topology evidence="2 12">Multi-pass membrane protein</topology>
    </subcellularLocation>
</comment>
<sequence length="245" mass="28563">MLKIFIRLPSFAFTSFLARWEGFCQGVIWRQIDATIFTQFFCCSWNAYVHIFCFISGRYSLVPSASVDFEVVLNDVSKIRSLTGEKRMNAMNDVVQYIEENSIYAAHRSKAFLLCHFSFGAISSLLYIAQKLITFNISRDDWTETGFFPYIVFCDYDKFELGNVQRKTVQCTLPINMFNEKIFICLTLWLLCLFILTSVNVIYTFLVLFVPQFRDRLALFYFTDGNHEGFDADCKSRECEFSGVF</sequence>
<evidence type="ECO:0000256" key="7">
    <source>
        <dbReference type="ARBA" id="ARBA00022949"/>
    </source>
</evidence>
<keyword evidence="9 12" id="KW-0406">Ion transport</keyword>
<dbReference type="GO" id="GO:0005243">
    <property type="term" value="F:gap junction channel activity"/>
    <property type="evidence" value="ECO:0007669"/>
    <property type="project" value="TreeGrafter"/>
</dbReference>
<evidence type="ECO:0000256" key="3">
    <source>
        <dbReference type="ARBA" id="ARBA00022448"/>
    </source>
</evidence>
<dbReference type="PROSITE" id="PS51013">
    <property type="entry name" value="PANNEXIN"/>
    <property type="match status" value="1"/>
</dbReference>
<keyword evidence="4" id="KW-1003">Cell membrane</keyword>
<keyword evidence="8 12" id="KW-1133">Transmembrane helix</keyword>
<evidence type="ECO:0000256" key="12">
    <source>
        <dbReference type="RuleBase" id="RU010713"/>
    </source>
</evidence>
<dbReference type="PANTHER" id="PTHR11893:SF36">
    <property type="entry name" value="INNEXIN-5"/>
    <property type="match status" value="1"/>
</dbReference>
<comment type="caution">
    <text evidence="12">Lacks conserved residue(s) required for the propagation of feature annotation.</text>
</comment>
<gene>
    <name evidence="12" type="primary">inx</name>
    <name evidence="13" type="ORF">DME_LOCUS856</name>
</gene>
<dbReference type="Proteomes" id="UP000038040">
    <property type="component" value="Unplaced"/>
</dbReference>
<dbReference type="Pfam" id="PF00876">
    <property type="entry name" value="Innexin"/>
    <property type="match status" value="1"/>
</dbReference>
<accession>A0A0N4UEU2</accession>
<evidence type="ECO:0000256" key="2">
    <source>
        <dbReference type="ARBA" id="ARBA00004651"/>
    </source>
</evidence>
<keyword evidence="5 12" id="KW-0812">Transmembrane</keyword>
<evidence type="ECO:0000313" key="14">
    <source>
        <dbReference type="Proteomes" id="UP000038040"/>
    </source>
</evidence>
<dbReference type="AlphaFoldDB" id="A0A0N4UEU2"/>
<dbReference type="InterPro" id="IPR000990">
    <property type="entry name" value="Innexin"/>
</dbReference>
<keyword evidence="6" id="KW-0303">Gap junction</keyword>
<dbReference type="GO" id="GO:0034220">
    <property type="term" value="P:monoatomic ion transmembrane transport"/>
    <property type="evidence" value="ECO:0007669"/>
    <property type="project" value="UniProtKB-KW"/>
</dbReference>
<keyword evidence="3 12" id="KW-0813">Transport</keyword>
<keyword evidence="10 12" id="KW-0472">Membrane</keyword>
<dbReference type="STRING" id="318479.A0A0N4UEU2"/>
<evidence type="ECO:0000256" key="6">
    <source>
        <dbReference type="ARBA" id="ARBA00022868"/>
    </source>
</evidence>
<feature type="transmembrane region" description="Helical" evidence="12">
    <location>
        <begin position="186"/>
        <end position="210"/>
    </location>
</feature>
<evidence type="ECO:0000256" key="10">
    <source>
        <dbReference type="ARBA" id="ARBA00023136"/>
    </source>
</evidence>
<evidence type="ECO:0000313" key="16">
    <source>
        <dbReference type="WBParaSite" id="DME_0000591701-mRNA-1"/>
    </source>
</evidence>
<evidence type="ECO:0000256" key="11">
    <source>
        <dbReference type="ARBA" id="ARBA00023303"/>
    </source>
</evidence>
<dbReference type="GO" id="GO:0005921">
    <property type="term" value="C:gap junction"/>
    <property type="evidence" value="ECO:0007669"/>
    <property type="project" value="UniProtKB-SubCell"/>
</dbReference>
<dbReference type="WBParaSite" id="DME_0000591701-mRNA-1">
    <property type="protein sequence ID" value="DME_0000591701-mRNA-1"/>
    <property type="gene ID" value="DME_0000591701"/>
</dbReference>
<organism evidence="14 16">
    <name type="scientific">Dracunculus medinensis</name>
    <name type="common">Guinea worm</name>
    <dbReference type="NCBI Taxonomy" id="318479"/>
    <lineage>
        <taxon>Eukaryota</taxon>
        <taxon>Metazoa</taxon>
        <taxon>Ecdysozoa</taxon>
        <taxon>Nematoda</taxon>
        <taxon>Chromadorea</taxon>
        <taxon>Rhabditida</taxon>
        <taxon>Spirurina</taxon>
        <taxon>Dracunculoidea</taxon>
        <taxon>Dracunculidae</taxon>
        <taxon>Dracunculus</taxon>
    </lineage>
</organism>
<protein>
    <recommendedName>
        <fullName evidence="12">Innexin</fullName>
    </recommendedName>
</protein>
<keyword evidence="15" id="KW-1185">Reference proteome</keyword>
<dbReference type="PANTHER" id="PTHR11893">
    <property type="entry name" value="INNEXIN"/>
    <property type="match status" value="1"/>
</dbReference>
<dbReference type="GO" id="GO:0005886">
    <property type="term" value="C:plasma membrane"/>
    <property type="evidence" value="ECO:0007669"/>
    <property type="project" value="UniProtKB-SubCell"/>
</dbReference>
<evidence type="ECO:0000313" key="13">
    <source>
        <dbReference type="EMBL" id="VDN50883.1"/>
    </source>
</evidence>